<accession>A0A9K3IHY2</accession>
<feature type="region of interest" description="Disordered" evidence="1">
    <location>
        <begin position="49"/>
        <end position="74"/>
    </location>
</feature>
<evidence type="ECO:0000313" key="3">
    <source>
        <dbReference type="Proteomes" id="UP000215914"/>
    </source>
</evidence>
<dbReference type="EMBL" id="MNCJ02000323">
    <property type="protein sequence ID" value="KAF5797117.1"/>
    <property type="molecule type" value="Genomic_DNA"/>
</dbReference>
<proteinExistence type="predicted"/>
<gene>
    <name evidence="2" type="ORF">HanXRQr2_Chr08g0359921</name>
</gene>
<dbReference type="Proteomes" id="UP000215914">
    <property type="component" value="Unassembled WGS sequence"/>
</dbReference>
<evidence type="ECO:0000313" key="2">
    <source>
        <dbReference type="EMBL" id="KAF5797117.1"/>
    </source>
</evidence>
<sequence length="74" mass="8161">MSSKLSKGLKLVVTMMGNKLEGLGLPKLKVNLIKTKISHTQGVCVRENDQEKGVRGVNPNPQETIKLKKDFSLN</sequence>
<name>A0A9K3IHY2_HELAN</name>
<reference evidence="2" key="1">
    <citation type="journal article" date="2017" name="Nature">
        <title>The sunflower genome provides insights into oil metabolism, flowering and Asterid evolution.</title>
        <authorList>
            <person name="Badouin H."/>
            <person name="Gouzy J."/>
            <person name="Grassa C.J."/>
            <person name="Murat F."/>
            <person name="Staton S.E."/>
            <person name="Cottret L."/>
            <person name="Lelandais-Briere C."/>
            <person name="Owens G.L."/>
            <person name="Carrere S."/>
            <person name="Mayjonade B."/>
            <person name="Legrand L."/>
            <person name="Gill N."/>
            <person name="Kane N.C."/>
            <person name="Bowers J.E."/>
            <person name="Hubner S."/>
            <person name="Bellec A."/>
            <person name="Berard A."/>
            <person name="Berges H."/>
            <person name="Blanchet N."/>
            <person name="Boniface M.C."/>
            <person name="Brunel D."/>
            <person name="Catrice O."/>
            <person name="Chaidir N."/>
            <person name="Claudel C."/>
            <person name="Donnadieu C."/>
            <person name="Faraut T."/>
            <person name="Fievet G."/>
            <person name="Helmstetter N."/>
            <person name="King M."/>
            <person name="Knapp S.J."/>
            <person name="Lai Z."/>
            <person name="Le Paslier M.C."/>
            <person name="Lippi Y."/>
            <person name="Lorenzon L."/>
            <person name="Mandel J.R."/>
            <person name="Marage G."/>
            <person name="Marchand G."/>
            <person name="Marquand E."/>
            <person name="Bret-Mestries E."/>
            <person name="Morien E."/>
            <person name="Nambeesan S."/>
            <person name="Nguyen T."/>
            <person name="Pegot-Espagnet P."/>
            <person name="Pouilly N."/>
            <person name="Raftis F."/>
            <person name="Sallet E."/>
            <person name="Schiex T."/>
            <person name="Thomas J."/>
            <person name="Vandecasteele C."/>
            <person name="Vares D."/>
            <person name="Vear F."/>
            <person name="Vautrin S."/>
            <person name="Crespi M."/>
            <person name="Mangin B."/>
            <person name="Burke J.M."/>
            <person name="Salse J."/>
            <person name="Munos S."/>
            <person name="Vincourt P."/>
            <person name="Rieseberg L.H."/>
            <person name="Langlade N.B."/>
        </authorList>
    </citation>
    <scope>NUCLEOTIDE SEQUENCE</scope>
    <source>
        <tissue evidence="2">Leaves</tissue>
    </source>
</reference>
<comment type="caution">
    <text evidence="2">The sequence shown here is derived from an EMBL/GenBank/DDBJ whole genome shotgun (WGS) entry which is preliminary data.</text>
</comment>
<reference evidence="2" key="2">
    <citation type="submission" date="2020-06" db="EMBL/GenBank/DDBJ databases">
        <title>Helianthus annuus Genome sequencing and assembly Release 2.</title>
        <authorList>
            <person name="Gouzy J."/>
            <person name="Langlade N."/>
            <person name="Munos S."/>
        </authorList>
    </citation>
    <scope>NUCLEOTIDE SEQUENCE</scope>
    <source>
        <tissue evidence="2">Leaves</tissue>
    </source>
</reference>
<keyword evidence="3" id="KW-1185">Reference proteome</keyword>
<dbReference type="AlphaFoldDB" id="A0A9K3IHY2"/>
<organism evidence="2 3">
    <name type="scientific">Helianthus annuus</name>
    <name type="common">Common sunflower</name>
    <dbReference type="NCBI Taxonomy" id="4232"/>
    <lineage>
        <taxon>Eukaryota</taxon>
        <taxon>Viridiplantae</taxon>
        <taxon>Streptophyta</taxon>
        <taxon>Embryophyta</taxon>
        <taxon>Tracheophyta</taxon>
        <taxon>Spermatophyta</taxon>
        <taxon>Magnoliopsida</taxon>
        <taxon>eudicotyledons</taxon>
        <taxon>Gunneridae</taxon>
        <taxon>Pentapetalae</taxon>
        <taxon>asterids</taxon>
        <taxon>campanulids</taxon>
        <taxon>Asterales</taxon>
        <taxon>Asteraceae</taxon>
        <taxon>Asteroideae</taxon>
        <taxon>Heliantheae alliance</taxon>
        <taxon>Heliantheae</taxon>
        <taxon>Helianthus</taxon>
    </lineage>
</organism>
<feature type="compositionally biased region" description="Basic and acidic residues" evidence="1">
    <location>
        <begin position="65"/>
        <end position="74"/>
    </location>
</feature>
<dbReference type="Gramene" id="mRNA:HanXRQr2_Chr08g0359921">
    <property type="protein sequence ID" value="CDS:HanXRQr2_Chr08g0359921.1"/>
    <property type="gene ID" value="HanXRQr2_Chr08g0359921"/>
</dbReference>
<evidence type="ECO:0000256" key="1">
    <source>
        <dbReference type="SAM" id="MobiDB-lite"/>
    </source>
</evidence>
<protein>
    <submittedName>
        <fullName evidence="2">Uncharacterized protein</fullName>
    </submittedName>
</protein>